<dbReference type="InterPro" id="IPR002048">
    <property type="entry name" value="EF_hand_dom"/>
</dbReference>
<feature type="non-terminal residue" evidence="3">
    <location>
        <position position="646"/>
    </location>
</feature>
<dbReference type="Proteomes" id="UP000654075">
    <property type="component" value="Unassembled WGS sequence"/>
</dbReference>
<keyword evidence="4" id="KW-1185">Reference proteome</keyword>
<evidence type="ECO:0000259" key="2">
    <source>
        <dbReference type="PROSITE" id="PS50222"/>
    </source>
</evidence>
<feature type="region of interest" description="Disordered" evidence="1">
    <location>
        <begin position="404"/>
        <end position="476"/>
    </location>
</feature>
<accession>A0A813D6C1</accession>
<feature type="compositionally biased region" description="Basic and acidic residues" evidence="1">
    <location>
        <begin position="435"/>
        <end position="450"/>
    </location>
</feature>
<proteinExistence type="predicted"/>
<dbReference type="GO" id="GO:0005509">
    <property type="term" value="F:calcium ion binding"/>
    <property type="evidence" value="ECO:0007669"/>
    <property type="project" value="InterPro"/>
</dbReference>
<feature type="compositionally biased region" description="Polar residues" evidence="1">
    <location>
        <begin position="514"/>
        <end position="526"/>
    </location>
</feature>
<feature type="region of interest" description="Disordered" evidence="1">
    <location>
        <begin position="1"/>
        <end position="65"/>
    </location>
</feature>
<dbReference type="EMBL" id="CAJNNV010000604">
    <property type="protein sequence ID" value="CAE8583101.1"/>
    <property type="molecule type" value="Genomic_DNA"/>
</dbReference>
<dbReference type="InterPro" id="IPR011992">
    <property type="entry name" value="EF-hand-dom_pair"/>
</dbReference>
<comment type="caution">
    <text evidence="3">The sequence shown here is derived from an EMBL/GenBank/DDBJ whole genome shotgun (WGS) entry which is preliminary data.</text>
</comment>
<feature type="domain" description="EF-hand" evidence="2">
    <location>
        <begin position="573"/>
        <end position="608"/>
    </location>
</feature>
<dbReference type="AlphaFoldDB" id="A0A813D6C1"/>
<feature type="compositionally biased region" description="Polar residues" evidence="1">
    <location>
        <begin position="210"/>
        <end position="222"/>
    </location>
</feature>
<feature type="region of interest" description="Disordered" evidence="1">
    <location>
        <begin position="258"/>
        <end position="352"/>
    </location>
</feature>
<gene>
    <name evidence="3" type="ORF">PGLA1383_LOCUS2087</name>
</gene>
<sequence length="646" mass="71294">MPTLGHGKASTSSLHRKESASSLRQLQQRSRNRRRTRPHSGRPNAKFLRPLSGRRSIANPKLPDDSLGYGAVVPKSLDAISLLSHSHVTTPTTIKADEYARALLAKSTQLPVLVSKQAVGLSAWVPSPPRKQRMVDLRQLEPEDDRFPEIANQIASRYVGGLSKLSEGQREWRQKQDKLLRYRETHPSARGLGPNGEVRRFRGRAGMSKSGAQTVREATQSWKPEADSPKWNDRPPHAKLTSLQTPSVAAAAADFLFNSEPSPRKTPEKEQSEDNLQPADPESKQELMEKQQSQREKDREQDRLERQEMEVDRESFHQRLSELLRQASLEPETSGDRKTTLEQVDENHKDLDLEDRVDSIAMESLSKEVASFAAFSALEQQEGAQSSAGGDGSLYAHTVTDSQAPDLPALQSPPRSTRSSLIVPSQSPKAGKASDQSHVRWPKTEVEMAKDAASLRGGRSASKDPSVSKEREEQVIMSRVQSDPTGVAVPVVRTLRRVQTTVVPRKPMSLVNRSRSISAGMGSQASEEGALWPGGGASSSAAAAPADEAKPGCFRVDFDECVKLAKKHKMNISKIKSAMEEFLRLDVGKDGTLNMKEFEEAIRARTNLPPNKPVPDHLLDLTFGKADTDGSGIVYFEEFLVWPGAW</sequence>
<dbReference type="Pfam" id="PF13499">
    <property type="entry name" value="EF-hand_7"/>
    <property type="match status" value="1"/>
</dbReference>
<feature type="compositionally biased region" description="Basic and acidic residues" evidence="1">
    <location>
        <begin position="262"/>
        <end position="272"/>
    </location>
</feature>
<feature type="compositionally biased region" description="Basic and acidic residues" evidence="1">
    <location>
        <begin position="281"/>
        <end position="322"/>
    </location>
</feature>
<feature type="compositionally biased region" description="Basic and acidic residues" evidence="1">
    <location>
        <begin position="334"/>
        <end position="352"/>
    </location>
</feature>
<feature type="compositionally biased region" description="Basic residues" evidence="1">
    <location>
        <begin position="30"/>
        <end position="40"/>
    </location>
</feature>
<dbReference type="SUPFAM" id="SSF47473">
    <property type="entry name" value="EF-hand"/>
    <property type="match status" value="1"/>
</dbReference>
<feature type="compositionally biased region" description="Polar residues" evidence="1">
    <location>
        <begin position="413"/>
        <end position="428"/>
    </location>
</feature>
<dbReference type="PROSITE" id="PS50222">
    <property type="entry name" value="EF_HAND_2"/>
    <property type="match status" value="1"/>
</dbReference>
<evidence type="ECO:0000256" key="1">
    <source>
        <dbReference type="SAM" id="MobiDB-lite"/>
    </source>
</evidence>
<feature type="compositionally biased region" description="Basic and acidic residues" evidence="1">
    <location>
        <begin position="224"/>
        <end position="236"/>
    </location>
</feature>
<evidence type="ECO:0000313" key="3">
    <source>
        <dbReference type="EMBL" id="CAE8583101.1"/>
    </source>
</evidence>
<reference evidence="3" key="1">
    <citation type="submission" date="2021-02" db="EMBL/GenBank/DDBJ databases">
        <authorList>
            <person name="Dougan E. K."/>
            <person name="Rhodes N."/>
            <person name="Thang M."/>
            <person name="Chan C."/>
        </authorList>
    </citation>
    <scope>NUCLEOTIDE SEQUENCE</scope>
</reference>
<name>A0A813D6C1_POLGL</name>
<feature type="region of interest" description="Disordered" evidence="1">
    <location>
        <begin position="182"/>
        <end position="240"/>
    </location>
</feature>
<feature type="region of interest" description="Disordered" evidence="1">
    <location>
        <begin position="514"/>
        <end position="543"/>
    </location>
</feature>
<dbReference type="Gene3D" id="1.10.238.10">
    <property type="entry name" value="EF-hand"/>
    <property type="match status" value="1"/>
</dbReference>
<evidence type="ECO:0000313" key="4">
    <source>
        <dbReference type="Proteomes" id="UP000654075"/>
    </source>
</evidence>
<organism evidence="3 4">
    <name type="scientific">Polarella glacialis</name>
    <name type="common">Dinoflagellate</name>
    <dbReference type="NCBI Taxonomy" id="89957"/>
    <lineage>
        <taxon>Eukaryota</taxon>
        <taxon>Sar</taxon>
        <taxon>Alveolata</taxon>
        <taxon>Dinophyceae</taxon>
        <taxon>Suessiales</taxon>
        <taxon>Suessiaceae</taxon>
        <taxon>Polarella</taxon>
    </lineage>
</organism>
<protein>
    <recommendedName>
        <fullName evidence="2">EF-hand domain-containing protein</fullName>
    </recommendedName>
</protein>
<dbReference type="OrthoDB" id="26525at2759"/>